<name>A0ACB7RTY5_HYAAI</name>
<evidence type="ECO:0000313" key="2">
    <source>
        <dbReference type="Proteomes" id="UP000821845"/>
    </source>
</evidence>
<keyword evidence="2" id="KW-1185">Reference proteome</keyword>
<proteinExistence type="predicted"/>
<reference evidence="1" key="1">
    <citation type="submission" date="2020-05" db="EMBL/GenBank/DDBJ databases">
        <title>Large-scale comparative analyses of tick genomes elucidate their genetic diversity and vector capacities.</title>
        <authorList>
            <person name="Jia N."/>
            <person name="Wang J."/>
            <person name="Shi W."/>
            <person name="Du L."/>
            <person name="Sun Y."/>
            <person name="Zhan W."/>
            <person name="Jiang J."/>
            <person name="Wang Q."/>
            <person name="Zhang B."/>
            <person name="Ji P."/>
            <person name="Sakyi L.B."/>
            <person name="Cui X."/>
            <person name="Yuan T."/>
            <person name="Jiang B."/>
            <person name="Yang W."/>
            <person name="Lam T.T.-Y."/>
            <person name="Chang Q."/>
            <person name="Ding S."/>
            <person name="Wang X."/>
            <person name="Zhu J."/>
            <person name="Ruan X."/>
            <person name="Zhao L."/>
            <person name="Wei J."/>
            <person name="Que T."/>
            <person name="Du C."/>
            <person name="Cheng J."/>
            <person name="Dai P."/>
            <person name="Han X."/>
            <person name="Huang E."/>
            <person name="Gao Y."/>
            <person name="Liu J."/>
            <person name="Shao H."/>
            <person name="Ye R."/>
            <person name="Li L."/>
            <person name="Wei W."/>
            <person name="Wang X."/>
            <person name="Wang C."/>
            <person name="Yang T."/>
            <person name="Huo Q."/>
            <person name="Li W."/>
            <person name="Guo W."/>
            <person name="Chen H."/>
            <person name="Zhou L."/>
            <person name="Ni X."/>
            <person name="Tian J."/>
            <person name="Zhou Y."/>
            <person name="Sheng Y."/>
            <person name="Liu T."/>
            <person name="Pan Y."/>
            <person name="Xia L."/>
            <person name="Li J."/>
            <person name="Zhao F."/>
            <person name="Cao W."/>
        </authorList>
    </citation>
    <scope>NUCLEOTIDE SEQUENCE</scope>
    <source>
        <strain evidence="1">Hyas-2018</strain>
    </source>
</reference>
<gene>
    <name evidence="1" type="ORF">HPB50_008467</name>
</gene>
<sequence length="155" mass="16231">MATPPRTQEEDAEIVPAPSRGSPKGKEKGPNTDPDPHPDQGPHLNTDPGHGPDPRQGQRRHLKESPTRVLTAVGAAGQRCQALNATAASPPAASPLPQPCLARTSLHVDLTSRYKSKGAGTGKEVLGPPALAGPYESATVHPWQSRAAKCRPSRA</sequence>
<organism evidence="1 2">
    <name type="scientific">Hyalomma asiaticum</name>
    <name type="common">Tick</name>
    <dbReference type="NCBI Taxonomy" id="266040"/>
    <lineage>
        <taxon>Eukaryota</taxon>
        <taxon>Metazoa</taxon>
        <taxon>Ecdysozoa</taxon>
        <taxon>Arthropoda</taxon>
        <taxon>Chelicerata</taxon>
        <taxon>Arachnida</taxon>
        <taxon>Acari</taxon>
        <taxon>Parasitiformes</taxon>
        <taxon>Ixodida</taxon>
        <taxon>Ixodoidea</taxon>
        <taxon>Ixodidae</taxon>
        <taxon>Hyalomminae</taxon>
        <taxon>Hyalomma</taxon>
    </lineage>
</organism>
<protein>
    <submittedName>
        <fullName evidence="1">Uncharacterized protein</fullName>
    </submittedName>
</protein>
<accession>A0ACB7RTY5</accession>
<evidence type="ECO:0000313" key="1">
    <source>
        <dbReference type="EMBL" id="KAH6925655.1"/>
    </source>
</evidence>
<dbReference type="Proteomes" id="UP000821845">
    <property type="component" value="Chromosome 7"/>
</dbReference>
<comment type="caution">
    <text evidence="1">The sequence shown here is derived from an EMBL/GenBank/DDBJ whole genome shotgun (WGS) entry which is preliminary data.</text>
</comment>
<dbReference type="EMBL" id="CM023487">
    <property type="protein sequence ID" value="KAH6925655.1"/>
    <property type="molecule type" value="Genomic_DNA"/>
</dbReference>